<evidence type="ECO:0008006" key="5">
    <source>
        <dbReference type="Google" id="ProtNLM"/>
    </source>
</evidence>
<dbReference type="EMBL" id="CADEBC010000528">
    <property type="protein sequence ID" value="CAB3246844.1"/>
    <property type="molecule type" value="Genomic_DNA"/>
</dbReference>
<keyword evidence="4" id="KW-1185">Reference proteome</keyword>
<sequence length="240" mass="28175">MEMKNQTIELTESLTKNIMDRMDEKLMPIKEENEKLKERIGKLEKEIEHFKREKKSNNLIIFGLVEGENSTAELFQIIKENFKRDLNIKLEENEVNKLNRLGKPKAENKPRPVLCSLLSEWKKNEIMKNKKKLNGIYVSEDYSKEVLEKRKALVPQLLEERKRGSIAFLKYDKIIIKEPNTNKDKRKREQSTSPQSPSKTQPKKQQTLSSLKNTNNRTNAFDAMRIKSNSLTNISTRKNQ</sequence>
<feature type="compositionally biased region" description="Polar residues" evidence="2">
    <location>
        <begin position="227"/>
        <end position="240"/>
    </location>
</feature>
<feature type="compositionally biased region" description="Basic and acidic residues" evidence="2">
    <location>
        <begin position="179"/>
        <end position="190"/>
    </location>
</feature>
<proteinExistence type="predicted"/>
<evidence type="ECO:0000256" key="2">
    <source>
        <dbReference type="SAM" id="MobiDB-lite"/>
    </source>
</evidence>
<dbReference type="Proteomes" id="UP000494106">
    <property type="component" value="Unassembled WGS sequence"/>
</dbReference>
<dbReference type="AlphaFoldDB" id="A0A8S1AGP0"/>
<evidence type="ECO:0000256" key="1">
    <source>
        <dbReference type="SAM" id="Coils"/>
    </source>
</evidence>
<name>A0A8S1AGP0_ARCPL</name>
<keyword evidence="1" id="KW-0175">Coiled coil</keyword>
<evidence type="ECO:0000313" key="3">
    <source>
        <dbReference type="EMBL" id="CAB3246844.1"/>
    </source>
</evidence>
<dbReference type="Gene3D" id="3.30.70.1820">
    <property type="entry name" value="L1 transposable element, RRM domain"/>
    <property type="match status" value="1"/>
</dbReference>
<feature type="compositionally biased region" description="Low complexity" evidence="2">
    <location>
        <begin position="191"/>
        <end position="210"/>
    </location>
</feature>
<feature type="coiled-coil region" evidence="1">
    <location>
        <begin position="19"/>
        <end position="53"/>
    </location>
</feature>
<organism evidence="3 4">
    <name type="scientific">Arctia plantaginis</name>
    <name type="common">Wood tiger moth</name>
    <name type="synonym">Phalaena plantaginis</name>
    <dbReference type="NCBI Taxonomy" id="874455"/>
    <lineage>
        <taxon>Eukaryota</taxon>
        <taxon>Metazoa</taxon>
        <taxon>Ecdysozoa</taxon>
        <taxon>Arthropoda</taxon>
        <taxon>Hexapoda</taxon>
        <taxon>Insecta</taxon>
        <taxon>Pterygota</taxon>
        <taxon>Neoptera</taxon>
        <taxon>Endopterygota</taxon>
        <taxon>Lepidoptera</taxon>
        <taxon>Glossata</taxon>
        <taxon>Ditrysia</taxon>
        <taxon>Noctuoidea</taxon>
        <taxon>Erebidae</taxon>
        <taxon>Arctiinae</taxon>
        <taxon>Arctia</taxon>
    </lineage>
</organism>
<gene>
    <name evidence="3" type="ORF">APLA_LOCUS11079</name>
</gene>
<reference evidence="3 4" key="1">
    <citation type="submission" date="2020-04" db="EMBL/GenBank/DDBJ databases">
        <authorList>
            <person name="Wallbank WR R."/>
            <person name="Pardo Diaz C."/>
            <person name="Kozak K."/>
            <person name="Martin S."/>
            <person name="Jiggins C."/>
            <person name="Moest M."/>
            <person name="Warren A I."/>
            <person name="Byers J.R.P. K."/>
            <person name="Montejo-Kovacevich G."/>
            <person name="Yen C E."/>
        </authorList>
    </citation>
    <scope>NUCLEOTIDE SEQUENCE [LARGE SCALE GENOMIC DNA]</scope>
</reference>
<comment type="caution">
    <text evidence="3">The sequence shown here is derived from an EMBL/GenBank/DDBJ whole genome shotgun (WGS) entry which is preliminary data.</text>
</comment>
<accession>A0A8S1AGP0</accession>
<feature type="region of interest" description="Disordered" evidence="2">
    <location>
        <begin position="179"/>
        <end position="240"/>
    </location>
</feature>
<evidence type="ECO:0000313" key="4">
    <source>
        <dbReference type="Proteomes" id="UP000494106"/>
    </source>
</evidence>
<dbReference type="OrthoDB" id="6059368at2759"/>
<protein>
    <recommendedName>
        <fullName evidence="5">Endonuclease-reverse transcriptase</fullName>
    </recommendedName>
</protein>